<organism evidence="2 3">
    <name type="scientific">Candidatus Bacteroides merdipullorum</name>
    <dbReference type="NCBI Taxonomy" id="2838474"/>
    <lineage>
        <taxon>Bacteria</taxon>
        <taxon>Pseudomonadati</taxon>
        <taxon>Bacteroidota</taxon>
        <taxon>Bacteroidia</taxon>
        <taxon>Bacteroidales</taxon>
        <taxon>Bacteroidaceae</taxon>
        <taxon>Bacteroides</taxon>
    </lineage>
</organism>
<gene>
    <name evidence="2" type="ORF">H9819_00140</name>
</gene>
<accession>A0A9D2A393</accession>
<feature type="signal peptide" evidence="1">
    <location>
        <begin position="1"/>
        <end position="21"/>
    </location>
</feature>
<dbReference type="Gene3D" id="2.60.40.3220">
    <property type="match status" value="1"/>
</dbReference>
<reference evidence="2" key="1">
    <citation type="journal article" date="2021" name="PeerJ">
        <title>Extensive microbial diversity within the chicken gut microbiome revealed by metagenomics and culture.</title>
        <authorList>
            <person name="Gilroy R."/>
            <person name="Ravi A."/>
            <person name="Getino M."/>
            <person name="Pursley I."/>
            <person name="Horton D.L."/>
            <person name="Alikhan N.F."/>
            <person name="Baker D."/>
            <person name="Gharbi K."/>
            <person name="Hall N."/>
            <person name="Watson M."/>
            <person name="Adriaenssens E.M."/>
            <person name="Foster-Nyarko E."/>
            <person name="Jarju S."/>
            <person name="Secka A."/>
            <person name="Antonio M."/>
            <person name="Oren A."/>
            <person name="Chaudhuri R.R."/>
            <person name="La Ragione R."/>
            <person name="Hildebrand F."/>
            <person name="Pallen M.J."/>
        </authorList>
    </citation>
    <scope>NUCLEOTIDE SEQUENCE</scope>
    <source>
        <strain evidence="2">ChiHjej12B11-24981</strain>
    </source>
</reference>
<name>A0A9D2A393_9BACE</name>
<protein>
    <recommendedName>
        <fullName evidence="4">Lipoprotein</fullName>
    </recommendedName>
</protein>
<dbReference type="EMBL" id="DXCK01000002">
    <property type="protein sequence ID" value="HIZ00655.1"/>
    <property type="molecule type" value="Genomic_DNA"/>
</dbReference>
<dbReference type="Proteomes" id="UP000824023">
    <property type="component" value="Unassembled WGS sequence"/>
</dbReference>
<dbReference type="PROSITE" id="PS51257">
    <property type="entry name" value="PROKAR_LIPOPROTEIN"/>
    <property type="match status" value="1"/>
</dbReference>
<evidence type="ECO:0000256" key="1">
    <source>
        <dbReference type="SAM" id="SignalP"/>
    </source>
</evidence>
<evidence type="ECO:0000313" key="2">
    <source>
        <dbReference type="EMBL" id="HIZ00655.1"/>
    </source>
</evidence>
<feature type="chain" id="PRO_5039030478" description="Lipoprotein" evidence="1">
    <location>
        <begin position="22"/>
        <end position="295"/>
    </location>
</feature>
<reference evidence="2" key="2">
    <citation type="submission" date="2021-04" db="EMBL/GenBank/DDBJ databases">
        <authorList>
            <person name="Gilroy R."/>
        </authorList>
    </citation>
    <scope>NUCLEOTIDE SEQUENCE</scope>
    <source>
        <strain evidence="2">ChiHjej12B11-24981</strain>
    </source>
</reference>
<comment type="caution">
    <text evidence="2">The sequence shown here is derived from an EMBL/GenBank/DDBJ whole genome shotgun (WGS) entry which is preliminary data.</text>
</comment>
<dbReference type="AlphaFoldDB" id="A0A9D2A393"/>
<sequence length="295" mass="32712">MKKQMKFLTMALALFVGMTLTSCLDSDSDPTMRSYMMGRLQSSGLYGTTFVSPNGQRLVPTQESVLQFELNSGVSLDTYNGQVVVAYFSWNSDQMQVDMNASEISGVTLYNLEPLEEKTLVVQAADQGVEKRDSVATHAIISLNSPAGNGKYQPYFFDDARNILVLPVNYYLPTTNRGISHTLVYYPDDADTQADKAQGILRLHLNYRTPGLSPVVTNPSIEIANYYGLSFFFKSYDLSDYTYGQSILQAWGSSTAPENINIVVSENENSAELSGSEENVYPVVTWDEYQTGLGM</sequence>
<proteinExistence type="predicted"/>
<evidence type="ECO:0000313" key="3">
    <source>
        <dbReference type="Proteomes" id="UP000824023"/>
    </source>
</evidence>
<keyword evidence="1" id="KW-0732">Signal</keyword>
<evidence type="ECO:0008006" key="4">
    <source>
        <dbReference type="Google" id="ProtNLM"/>
    </source>
</evidence>